<sequence>MVDDKKSGSGHKAERKDSKGERLTKLENMLKQLEVVNLKTKAQLAAIRAKLDSLDRRIDHHEAGFQHLAASSAESSEKLRASLRGKLPE</sequence>
<keyword evidence="3" id="KW-1185">Reference proteome</keyword>
<evidence type="ECO:0000256" key="1">
    <source>
        <dbReference type="SAM" id="MobiDB-lite"/>
    </source>
</evidence>
<gene>
    <name evidence="2" type="ORF">PENSUB_3657</name>
</gene>
<feature type="compositionally biased region" description="Basic and acidic residues" evidence="1">
    <location>
        <begin position="75"/>
        <end position="89"/>
    </location>
</feature>
<accession>A0A1Q5UEE0</accession>
<organism evidence="2 3">
    <name type="scientific">Penicillium subrubescens</name>
    <dbReference type="NCBI Taxonomy" id="1316194"/>
    <lineage>
        <taxon>Eukaryota</taxon>
        <taxon>Fungi</taxon>
        <taxon>Dikarya</taxon>
        <taxon>Ascomycota</taxon>
        <taxon>Pezizomycotina</taxon>
        <taxon>Eurotiomycetes</taxon>
        <taxon>Eurotiomycetidae</taxon>
        <taxon>Eurotiales</taxon>
        <taxon>Aspergillaceae</taxon>
        <taxon>Penicillium</taxon>
    </lineage>
</organism>
<protein>
    <submittedName>
        <fullName evidence="2">Uncharacterized protein</fullName>
    </submittedName>
</protein>
<feature type="region of interest" description="Disordered" evidence="1">
    <location>
        <begin position="1"/>
        <end position="23"/>
    </location>
</feature>
<comment type="caution">
    <text evidence="2">The sequence shown here is derived from an EMBL/GenBank/DDBJ whole genome shotgun (WGS) entry which is preliminary data.</text>
</comment>
<dbReference type="OrthoDB" id="10451426at2759"/>
<dbReference type="Proteomes" id="UP000186955">
    <property type="component" value="Unassembled WGS sequence"/>
</dbReference>
<evidence type="ECO:0000313" key="2">
    <source>
        <dbReference type="EMBL" id="OKP10837.1"/>
    </source>
</evidence>
<dbReference type="EMBL" id="MNBE01000310">
    <property type="protein sequence ID" value="OKP10837.1"/>
    <property type="molecule type" value="Genomic_DNA"/>
</dbReference>
<reference evidence="2 3" key="1">
    <citation type="submission" date="2016-10" db="EMBL/GenBank/DDBJ databases">
        <title>Genome sequence of the ascomycete fungus Penicillium subrubescens.</title>
        <authorList>
            <person name="De Vries R.P."/>
            <person name="Peng M."/>
            <person name="Dilokpimol A."/>
            <person name="Hilden K."/>
            <person name="Makela M.R."/>
            <person name="Grigoriev I."/>
            <person name="Riley R."/>
            <person name="Granchi Z."/>
        </authorList>
    </citation>
    <scope>NUCLEOTIDE SEQUENCE [LARGE SCALE GENOMIC DNA]</scope>
    <source>
        <strain evidence="2 3">CBS 132785</strain>
    </source>
</reference>
<proteinExistence type="predicted"/>
<evidence type="ECO:0000313" key="3">
    <source>
        <dbReference type="Proteomes" id="UP000186955"/>
    </source>
</evidence>
<dbReference type="AlphaFoldDB" id="A0A1Q5UEE0"/>
<feature type="region of interest" description="Disordered" evidence="1">
    <location>
        <begin position="69"/>
        <end position="89"/>
    </location>
</feature>
<name>A0A1Q5UEE0_9EURO</name>